<dbReference type="FunFam" id="3.90.1530.30:FF:000001">
    <property type="entry name" value="Chromosome partitioning protein ParB"/>
    <property type="match status" value="1"/>
</dbReference>
<dbReference type="Pfam" id="PF02195">
    <property type="entry name" value="ParB_N"/>
    <property type="match status" value="1"/>
</dbReference>
<reference evidence="7" key="1">
    <citation type="submission" date="2020-12" db="EMBL/GenBank/DDBJ databases">
        <title>Bacterial taxonomy.</title>
        <authorList>
            <person name="Pan X."/>
        </authorList>
    </citation>
    <scope>NUCLEOTIDE SEQUENCE</scope>
    <source>
        <strain evidence="7">B2012</strain>
    </source>
</reference>
<keyword evidence="2" id="KW-0159">Chromosome partition</keyword>
<dbReference type="FunFam" id="1.10.10.2830:FF:000001">
    <property type="entry name" value="Chromosome partitioning protein ParB"/>
    <property type="match status" value="1"/>
</dbReference>
<name>A0A934MHM3_9HYPH</name>
<dbReference type="InterPro" id="IPR057240">
    <property type="entry name" value="ParB_dimer_C"/>
</dbReference>
<evidence type="ECO:0000256" key="2">
    <source>
        <dbReference type="ARBA" id="ARBA00022829"/>
    </source>
</evidence>
<feature type="region of interest" description="Disordered" evidence="5">
    <location>
        <begin position="1"/>
        <end position="30"/>
    </location>
</feature>
<dbReference type="PANTHER" id="PTHR33375">
    <property type="entry name" value="CHROMOSOME-PARTITIONING PROTEIN PARB-RELATED"/>
    <property type="match status" value="1"/>
</dbReference>
<dbReference type="Proteomes" id="UP000609531">
    <property type="component" value="Unassembled WGS sequence"/>
</dbReference>
<dbReference type="InterPro" id="IPR041468">
    <property type="entry name" value="HTH_ParB/Spo0J"/>
</dbReference>
<dbReference type="AlphaFoldDB" id="A0A934MHM3"/>
<evidence type="ECO:0000256" key="5">
    <source>
        <dbReference type="SAM" id="MobiDB-lite"/>
    </source>
</evidence>
<dbReference type="Pfam" id="PF23552">
    <property type="entry name" value="ParB_C"/>
    <property type="match status" value="1"/>
</dbReference>
<dbReference type="Gene3D" id="1.10.10.2830">
    <property type="match status" value="1"/>
</dbReference>
<dbReference type="NCBIfam" id="TIGR00180">
    <property type="entry name" value="parB_part"/>
    <property type="match status" value="1"/>
</dbReference>
<evidence type="ECO:0000256" key="3">
    <source>
        <dbReference type="ARBA" id="ARBA00023125"/>
    </source>
</evidence>
<gene>
    <name evidence="7" type="ORF">JCR33_19100</name>
</gene>
<feature type="domain" description="ParB-like N-terminal" evidence="6">
    <location>
        <begin position="33"/>
        <end position="122"/>
    </location>
</feature>
<protein>
    <submittedName>
        <fullName evidence="7">ParB/RepB/Spo0J family partition protein</fullName>
    </submittedName>
</protein>
<dbReference type="Gene3D" id="3.90.1530.30">
    <property type="match status" value="1"/>
</dbReference>
<dbReference type="RefSeq" id="WP_198883719.1">
    <property type="nucleotide sequence ID" value="NZ_JAEKJA010000020.1"/>
</dbReference>
<evidence type="ECO:0000259" key="6">
    <source>
        <dbReference type="SMART" id="SM00470"/>
    </source>
</evidence>
<keyword evidence="3" id="KW-0238">DNA-binding</keyword>
<sequence>MDDTKKRLGRGLSALLGDMPAEGASRPADRGVTRVPIEALVANPNNPRVSFQDEPLEELTQSIRQHGIMSPLMVRHVDDHYEIIAGERRWRAAQRAGLHDVPVVVRNVSAGEALELAIIENVQRSDLNAIEEAQGYKRLIDEFGHKQEALAKLIGKSRSHVANMMRLLNLPASIRASVADGSLSAGHARALLGAENPDAVADEVIRLGLSVRATEQLVARLAQAKDATAAPKKAPAVEDANTRDLVRRLSNRLGLKVGLNHNSDESGTLTIRYSNLEQLENVCRMLGEE</sequence>
<evidence type="ECO:0000256" key="1">
    <source>
        <dbReference type="ARBA" id="ARBA00006295"/>
    </source>
</evidence>
<dbReference type="SUPFAM" id="SSF110849">
    <property type="entry name" value="ParB/Sulfiredoxin"/>
    <property type="match status" value="1"/>
</dbReference>
<evidence type="ECO:0000313" key="8">
    <source>
        <dbReference type="Proteomes" id="UP000609531"/>
    </source>
</evidence>
<comment type="caution">
    <text evidence="7">The sequence shown here is derived from an EMBL/GenBank/DDBJ whole genome shotgun (WGS) entry which is preliminary data.</text>
</comment>
<organism evidence="7 8">
    <name type="scientific">Acuticoccus mangrovi</name>
    <dbReference type="NCBI Taxonomy" id="2796142"/>
    <lineage>
        <taxon>Bacteria</taxon>
        <taxon>Pseudomonadati</taxon>
        <taxon>Pseudomonadota</taxon>
        <taxon>Alphaproteobacteria</taxon>
        <taxon>Hyphomicrobiales</taxon>
        <taxon>Amorphaceae</taxon>
        <taxon>Acuticoccus</taxon>
    </lineage>
</organism>
<dbReference type="GO" id="GO:0045881">
    <property type="term" value="P:positive regulation of sporulation resulting in formation of a cellular spore"/>
    <property type="evidence" value="ECO:0007669"/>
    <property type="project" value="TreeGrafter"/>
</dbReference>
<dbReference type="InterPro" id="IPR050336">
    <property type="entry name" value="Chromosome_partition/occlusion"/>
</dbReference>
<dbReference type="InterPro" id="IPR004437">
    <property type="entry name" value="ParB/RepB/Spo0J"/>
</dbReference>
<dbReference type="GO" id="GO:0007059">
    <property type="term" value="P:chromosome segregation"/>
    <property type="evidence" value="ECO:0007669"/>
    <property type="project" value="UniProtKB-KW"/>
</dbReference>
<evidence type="ECO:0000313" key="7">
    <source>
        <dbReference type="EMBL" id="MBJ3777823.1"/>
    </source>
</evidence>
<dbReference type="GO" id="GO:0003677">
    <property type="term" value="F:DNA binding"/>
    <property type="evidence" value="ECO:0007669"/>
    <property type="project" value="UniProtKB-KW"/>
</dbReference>
<dbReference type="CDD" id="cd16393">
    <property type="entry name" value="SPO0J_N"/>
    <property type="match status" value="1"/>
</dbReference>
<dbReference type="SUPFAM" id="SSF109709">
    <property type="entry name" value="KorB DNA-binding domain-like"/>
    <property type="match status" value="1"/>
</dbReference>
<dbReference type="InterPro" id="IPR036086">
    <property type="entry name" value="ParB/Sulfiredoxin_sf"/>
</dbReference>
<dbReference type="InterPro" id="IPR003115">
    <property type="entry name" value="ParB_N"/>
</dbReference>
<dbReference type="Pfam" id="PF17762">
    <property type="entry name" value="HTH_ParB"/>
    <property type="match status" value="1"/>
</dbReference>
<comment type="similarity">
    <text evidence="1">Belongs to the ParB family.</text>
</comment>
<comment type="function">
    <text evidence="4">Involved in chromosome partition. Localize to both poles of the predivisional cell following completion of DNA replication. Binds to the DNA origin of replication.</text>
</comment>
<evidence type="ECO:0000256" key="4">
    <source>
        <dbReference type="ARBA" id="ARBA00025472"/>
    </source>
</evidence>
<accession>A0A934MHM3</accession>
<dbReference type="GO" id="GO:0005694">
    <property type="term" value="C:chromosome"/>
    <property type="evidence" value="ECO:0007669"/>
    <property type="project" value="TreeGrafter"/>
</dbReference>
<proteinExistence type="inferred from homology"/>
<dbReference type="SMART" id="SM00470">
    <property type="entry name" value="ParB"/>
    <property type="match status" value="1"/>
</dbReference>
<dbReference type="EMBL" id="JAEKJA010000020">
    <property type="protein sequence ID" value="MBJ3777823.1"/>
    <property type="molecule type" value="Genomic_DNA"/>
</dbReference>
<dbReference type="PANTHER" id="PTHR33375:SF1">
    <property type="entry name" value="CHROMOSOME-PARTITIONING PROTEIN PARB-RELATED"/>
    <property type="match status" value="1"/>
</dbReference>
<keyword evidence="8" id="KW-1185">Reference proteome</keyword>